<comment type="caution">
    <text evidence="1">The sequence shown here is derived from an EMBL/GenBank/DDBJ whole genome shotgun (WGS) entry which is preliminary data.</text>
</comment>
<evidence type="ECO:0000313" key="1">
    <source>
        <dbReference type="EMBL" id="KKK70299.1"/>
    </source>
</evidence>
<dbReference type="EMBL" id="LAZR01058253">
    <property type="protein sequence ID" value="KKK70299.1"/>
    <property type="molecule type" value="Genomic_DNA"/>
</dbReference>
<accession>A0A0F8ZV91</accession>
<name>A0A0F8ZV91_9ZZZZ</name>
<gene>
    <name evidence="1" type="ORF">LCGC14_2925380</name>
</gene>
<dbReference type="AlphaFoldDB" id="A0A0F8ZV91"/>
<sequence>MSDEEMIINVNIKDLTPIKLAEIYYKIWGLDMMYGWCYITSKDLTKEELTKLFGDVMK</sequence>
<reference evidence="1" key="1">
    <citation type="journal article" date="2015" name="Nature">
        <title>Complex archaea that bridge the gap between prokaryotes and eukaryotes.</title>
        <authorList>
            <person name="Spang A."/>
            <person name="Saw J.H."/>
            <person name="Jorgensen S.L."/>
            <person name="Zaremba-Niedzwiedzka K."/>
            <person name="Martijn J."/>
            <person name="Lind A.E."/>
            <person name="van Eijk R."/>
            <person name="Schleper C."/>
            <person name="Guy L."/>
            <person name="Ettema T.J."/>
        </authorList>
    </citation>
    <scope>NUCLEOTIDE SEQUENCE</scope>
</reference>
<protein>
    <submittedName>
        <fullName evidence="1">Uncharacterized protein</fullName>
    </submittedName>
</protein>
<organism evidence="1">
    <name type="scientific">marine sediment metagenome</name>
    <dbReference type="NCBI Taxonomy" id="412755"/>
    <lineage>
        <taxon>unclassified sequences</taxon>
        <taxon>metagenomes</taxon>
        <taxon>ecological metagenomes</taxon>
    </lineage>
</organism>
<proteinExistence type="predicted"/>